<proteinExistence type="predicted"/>
<protein>
    <submittedName>
        <fullName evidence="1">Uncharacterized protein</fullName>
    </submittedName>
</protein>
<dbReference type="AlphaFoldDB" id="A0A8U7NVE2"/>
<accession>A0A8U7NVE2</accession>
<organism evidence="1 2">
    <name type="scientific">Corvus moneduloides</name>
    <name type="common">New Caledonian crow</name>
    <dbReference type="NCBI Taxonomy" id="1196302"/>
    <lineage>
        <taxon>Eukaryota</taxon>
        <taxon>Metazoa</taxon>
        <taxon>Chordata</taxon>
        <taxon>Craniata</taxon>
        <taxon>Vertebrata</taxon>
        <taxon>Euteleostomi</taxon>
        <taxon>Archelosauria</taxon>
        <taxon>Archosauria</taxon>
        <taxon>Dinosauria</taxon>
        <taxon>Saurischia</taxon>
        <taxon>Theropoda</taxon>
        <taxon>Coelurosauria</taxon>
        <taxon>Aves</taxon>
        <taxon>Neognathae</taxon>
        <taxon>Neoaves</taxon>
        <taxon>Telluraves</taxon>
        <taxon>Australaves</taxon>
        <taxon>Passeriformes</taxon>
        <taxon>Corvoidea</taxon>
        <taxon>Corvidae</taxon>
        <taxon>Corvus</taxon>
    </lineage>
</organism>
<reference evidence="1" key="3">
    <citation type="submission" date="2025-09" db="UniProtKB">
        <authorList>
            <consortium name="Ensembl"/>
        </authorList>
    </citation>
    <scope>IDENTIFICATION</scope>
</reference>
<reference evidence="2" key="1">
    <citation type="submission" date="2019-10" db="EMBL/GenBank/DDBJ databases">
        <title>Corvus moneduloides (New Caledonian crow) genome, bCorMon1, primary haplotype.</title>
        <authorList>
            <person name="Rutz C."/>
            <person name="Fungtammasan C."/>
            <person name="Mountcastle J."/>
            <person name="Formenti G."/>
            <person name="Chow W."/>
            <person name="Howe K."/>
            <person name="Steele M.P."/>
            <person name="Fernandes J."/>
            <person name="Gilbert M.T.P."/>
            <person name="Fedrigo O."/>
            <person name="Jarvis E.D."/>
            <person name="Gemmell N."/>
        </authorList>
    </citation>
    <scope>NUCLEOTIDE SEQUENCE [LARGE SCALE GENOMIC DNA]</scope>
</reference>
<sequence>GRGTHRSFWVKCQICLFPQRWWCCFGVCEQGGLLLWQEAGNCLHSPPSLLWCPFPTPGSQCPATHAPGLLVRLVMGAQRLRDELGFTQGFPVWLC</sequence>
<reference evidence="1" key="2">
    <citation type="submission" date="2025-08" db="UniProtKB">
        <authorList>
            <consortium name="Ensembl"/>
        </authorList>
    </citation>
    <scope>IDENTIFICATION</scope>
</reference>
<name>A0A8U7NVE2_CORMO</name>
<evidence type="ECO:0000313" key="1">
    <source>
        <dbReference type="Ensembl" id="ENSCMUP00000028871.1"/>
    </source>
</evidence>
<evidence type="ECO:0000313" key="2">
    <source>
        <dbReference type="Proteomes" id="UP000694553"/>
    </source>
</evidence>
<dbReference type="Ensembl" id="ENSCMUT00000032237.1">
    <property type="protein sequence ID" value="ENSCMUP00000028871.1"/>
    <property type="gene ID" value="ENSCMUG00000019697.1"/>
</dbReference>
<dbReference type="Proteomes" id="UP000694553">
    <property type="component" value="Unassembled WGS sequence"/>
</dbReference>
<keyword evidence="2" id="KW-1185">Reference proteome</keyword>